<dbReference type="EMBL" id="JBJQND010000002">
    <property type="protein sequence ID" value="KAL3885657.1"/>
    <property type="molecule type" value="Genomic_DNA"/>
</dbReference>
<evidence type="ECO:0000313" key="3">
    <source>
        <dbReference type="Proteomes" id="UP001634394"/>
    </source>
</evidence>
<dbReference type="Gene3D" id="1.10.287.950">
    <property type="entry name" value="Methyl-accepting chemotaxis protein"/>
    <property type="match status" value="1"/>
</dbReference>
<protein>
    <submittedName>
        <fullName evidence="2">Uncharacterized protein</fullName>
    </submittedName>
</protein>
<gene>
    <name evidence="2" type="ORF">ACJMK2_025706</name>
</gene>
<sequence>MPNRAKYLSSADVKKIISLRGKESPTKIVKQFKIGLARLYKIWTDASLDKKFPGGFAGTVSGKHLTENITKINQEIKTYRAEYEKLTKQLNGYRAEIKKNADLVTSDQKILSSLWGKVLQYRKRKKEINEILDGYNKEEAEYNNAIKNTDELHARILQVQEQIKKQNTIIQQLQETVSNNNETINSLKKIKKNSILDLIKNDLYENSSNLNSTENEINLDTIKEDDKTKFDLNWDPQFPDFI</sequence>
<reference evidence="2 3" key="1">
    <citation type="submission" date="2024-11" db="EMBL/GenBank/DDBJ databases">
        <title>Chromosome-level genome assembly of the freshwater bivalve Anodonta woodiana.</title>
        <authorList>
            <person name="Chen X."/>
        </authorList>
    </citation>
    <scope>NUCLEOTIDE SEQUENCE [LARGE SCALE GENOMIC DNA]</scope>
    <source>
        <strain evidence="2">MN2024</strain>
        <tissue evidence="2">Gills</tissue>
    </source>
</reference>
<feature type="coiled-coil region" evidence="1">
    <location>
        <begin position="69"/>
        <end position="190"/>
    </location>
</feature>
<evidence type="ECO:0000313" key="2">
    <source>
        <dbReference type="EMBL" id="KAL3885657.1"/>
    </source>
</evidence>
<name>A0ABD3XHV0_SINWO</name>
<accession>A0ABD3XHV0</accession>
<dbReference type="Proteomes" id="UP001634394">
    <property type="component" value="Unassembled WGS sequence"/>
</dbReference>
<dbReference type="AlphaFoldDB" id="A0ABD3XHV0"/>
<comment type="caution">
    <text evidence="2">The sequence shown here is derived from an EMBL/GenBank/DDBJ whole genome shotgun (WGS) entry which is preliminary data.</text>
</comment>
<evidence type="ECO:0000256" key="1">
    <source>
        <dbReference type="SAM" id="Coils"/>
    </source>
</evidence>
<organism evidence="2 3">
    <name type="scientific">Sinanodonta woodiana</name>
    <name type="common">Chinese pond mussel</name>
    <name type="synonym">Anodonta woodiana</name>
    <dbReference type="NCBI Taxonomy" id="1069815"/>
    <lineage>
        <taxon>Eukaryota</taxon>
        <taxon>Metazoa</taxon>
        <taxon>Spiralia</taxon>
        <taxon>Lophotrochozoa</taxon>
        <taxon>Mollusca</taxon>
        <taxon>Bivalvia</taxon>
        <taxon>Autobranchia</taxon>
        <taxon>Heteroconchia</taxon>
        <taxon>Palaeoheterodonta</taxon>
        <taxon>Unionida</taxon>
        <taxon>Unionoidea</taxon>
        <taxon>Unionidae</taxon>
        <taxon>Unioninae</taxon>
        <taxon>Sinanodonta</taxon>
    </lineage>
</organism>
<keyword evidence="1" id="KW-0175">Coiled coil</keyword>
<proteinExistence type="predicted"/>
<keyword evidence="3" id="KW-1185">Reference proteome</keyword>